<dbReference type="InterPro" id="IPR002049">
    <property type="entry name" value="LE_dom"/>
</dbReference>
<dbReference type="Gene3D" id="2.10.25.10">
    <property type="entry name" value="Laminin"/>
    <property type="match status" value="1"/>
</dbReference>
<dbReference type="CDD" id="cd00055">
    <property type="entry name" value="EGF_Lam"/>
    <property type="match status" value="1"/>
</dbReference>
<feature type="region of interest" description="Disordered" evidence="8">
    <location>
        <begin position="132"/>
        <end position="176"/>
    </location>
</feature>
<keyword evidence="6" id="KW-0325">Glycoprotein</keyword>
<evidence type="ECO:0000256" key="8">
    <source>
        <dbReference type="SAM" id="MobiDB-lite"/>
    </source>
</evidence>
<dbReference type="Pfam" id="PF00053">
    <property type="entry name" value="EGF_laminin"/>
    <property type="match status" value="1"/>
</dbReference>
<evidence type="ECO:0000256" key="5">
    <source>
        <dbReference type="ARBA" id="ARBA00023157"/>
    </source>
</evidence>
<evidence type="ECO:0000256" key="7">
    <source>
        <dbReference type="ARBA" id="ARBA00023292"/>
    </source>
</evidence>
<keyword evidence="5" id="KW-1015">Disulfide bond</keyword>
<sequence>MCGLETLYGMACDCHPIGSSGKTCNHTTGQCPCKDGVAGLTCNRCARGYQQSRSHIAPCIKIPRVISMVHPQNTAPEGHQPHHHQHHQHHYHKSAGGGGGDPDASSYRTDAGRDALFSSFAVRLTSMLVGSSYGEDDRPVTDDTAAAACPPYANRTTGSNVSSRNLKHRQPRRAEW</sequence>
<dbReference type="GO" id="GO:0009888">
    <property type="term" value="P:tissue development"/>
    <property type="evidence" value="ECO:0007669"/>
    <property type="project" value="TreeGrafter"/>
</dbReference>
<evidence type="ECO:0000256" key="2">
    <source>
        <dbReference type="ARBA" id="ARBA00022525"/>
    </source>
</evidence>
<evidence type="ECO:0000313" key="9">
    <source>
        <dbReference type="EnsemblMetazoa" id="AATE008701-PA.1"/>
    </source>
</evidence>
<dbReference type="EnsemblMetazoa" id="AATE008701-RA">
    <property type="protein sequence ID" value="AATE008701-PA.1"/>
    <property type="gene ID" value="AATE008701"/>
</dbReference>
<keyword evidence="7" id="KW-0424">Laminin EGF-like domain</keyword>
<dbReference type="GO" id="GO:0009887">
    <property type="term" value="P:animal organ morphogenesis"/>
    <property type="evidence" value="ECO:0007669"/>
    <property type="project" value="TreeGrafter"/>
</dbReference>
<organism evidence="9">
    <name type="scientific">Anopheles atroparvus</name>
    <name type="common">European mosquito</name>
    <dbReference type="NCBI Taxonomy" id="41427"/>
    <lineage>
        <taxon>Eukaryota</taxon>
        <taxon>Metazoa</taxon>
        <taxon>Ecdysozoa</taxon>
        <taxon>Arthropoda</taxon>
        <taxon>Hexapoda</taxon>
        <taxon>Insecta</taxon>
        <taxon>Pterygota</taxon>
        <taxon>Neoptera</taxon>
        <taxon>Endopterygota</taxon>
        <taxon>Diptera</taxon>
        <taxon>Nematocera</taxon>
        <taxon>Culicoidea</taxon>
        <taxon>Culicidae</taxon>
        <taxon>Anophelinae</taxon>
        <taxon>Anopheles</taxon>
    </lineage>
</organism>
<dbReference type="SUPFAM" id="SSF57196">
    <property type="entry name" value="EGF/Laminin"/>
    <property type="match status" value="1"/>
</dbReference>
<keyword evidence="4" id="KW-0677">Repeat</keyword>
<feature type="region of interest" description="Disordered" evidence="8">
    <location>
        <begin position="72"/>
        <end position="109"/>
    </location>
</feature>
<evidence type="ECO:0000256" key="1">
    <source>
        <dbReference type="ARBA" id="ARBA00004613"/>
    </source>
</evidence>
<accession>A0A182IZY7</accession>
<evidence type="ECO:0000256" key="4">
    <source>
        <dbReference type="ARBA" id="ARBA00022737"/>
    </source>
</evidence>
<dbReference type="GO" id="GO:0005576">
    <property type="term" value="C:extracellular region"/>
    <property type="evidence" value="ECO:0007669"/>
    <property type="project" value="UniProtKB-SubCell"/>
</dbReference>
<dbReference type="PANTHER" id="PTHR10574">
    <property type="entry name" value="NETRIN/LAMININ-RELATED"/>
    <property type="match status" value="1"/>
</dbReference>
<evidence type="ECO:0000256" key="6">
    <source>
        <dbReference type="ARBA" id="ARBA00023180"/>
    </source>
</evidence>
<name>A0A182IZY7_ANOAO</name>
<dbReference type="STRING" id="41427.A0A182IZY7"/>
<feature type="compositionally biased region" description="Polar residues" evidence="8">
    <location>
        <begin position="154"/>
        <end position="164"/>
    </location>
</feature>
<reference evidence="9" key="1">
    <citation type="submission" date="2022-08" db="UniProtKB">
        <authorList>
            <consortium name="EnsemblMetazoa"/>
        </authorList>
    </citation>
    <scope>IDENTIFICATION</scope>
    <source>
        <strain evidence="9">EBRO</strain>
    </source>
</reference>
<dbReference type="FunFam" id="2.10.25.10:FF:000048">
    <property type="entry name" value="Netrin 3"/>
    <property type="match status" value="1"/>
</dbReference>
<keyword evidence="3" id="KW-0732">Signal</keyword>
<proteinExistence type="predicted"/>
<dbReference type="PANTHER" id="PTHR10574:SF365">
    <property type="entry name" value="NETRIN-A-RELATED"/>
    <property type="match status" value="1"/>
</dbReference>
<feature type="compositionally biased region" description="Basic residues" evidence="8">
    <location>
        <begin position="81"/>
        <end position="93"/>
    </location>
</feature>
<comment type="subcellular location">
    <subcellularLocation>
        <location evidence="1">Secreted</location>
    </subcellularLocation>
</comment>
<dbReference type="VEuPathDB" id="VectorBase:AATE008701"/>
<evidence type="ECO:0000256" key="3">
    <source>
        <dbReference type="ARBA" id="ARBA00022729"/>
    </source>
</evidence>
<dbReference type="GO" id="GO:0016358">
    <property type="term" value="P:dendrite development"/>
    <property type="evidence" value="ECO:0007669"/>
    <property type="project" value="TreeGrafter"/>
</dbReference>
<feature type="compositionally biased region" description="Basic residues" evidence="8">
    <location>
        <begin position="165"/>
        <end position="176"/>
    </location>
</feature>
<dbReference type="GO" id="GO:0008045">
    <property type="term" value="P:motor neuron axon guidance"/>
    <property type="evidence" value="ECO:0007669"/>
    <property type="project" value="TreeGrafter"/>
</dbReference>
<dbReference type="PROSITE" id="PS50027">
    <property type="entry name" value="EGF_LAM_2"/>
    <property type="match status" value="1"/>
</dbReference>
<dbReference type="AlphaFoldDB" id="A0A182IZY7"/>
<dbReference type="PROSITE" id="PS01248">
    <property type="entry name" value="EGF_LAM_1"/>
    <property type="match status" value="1"/>
</dbReference>
<dbReference type="GO" id="GO:0005604">
    <property type="term" value="C:basement membrane"/>
    <property type="evidence" value="ECO:0007669"/>
    <property type="project" value="TreeGrafter"/>
</dbReference>
<protein>
    <submittedName>
        <fullName evidence="9">Laminin EGF-like domain-containing protein</fullName>
    </submittedName>
</protein>
<dbReference type="InterPro" id="IPR050440">
    <property type="entry name" value="Laminin/Netrin_ECM"/>
</dbReference>
<keyword evidence="2" id="KW-0964">Secreted</keyword>
<dbReference type="SMART" id="SM00180">
    <property type="entry name" value="EGF_Lam"/>
    <property type="match status" value="1"/>
</dbReference>